<evidence type="ECO:0000313" key="1">
    <source>
        <dbReference type="EMBL" id="KAI4335648.1"/>
    </source>
</evidence>
<gene>
    <name evidence="1" type="ORF">L6164_014279</name>
</gene>
<keyword evidence="2" id="KW-1185">Reference proteome</keyword>
<evidence type="ECO:0000313" key="2">
    <source>
        <dbReference type="Proteomes" id="UP000828941"/>
    </source>
</evidence>
<name>A0ACB9NH04_BAUVA</name>
<sequence length="87" mass="10241">MQIMSNGIFKSPLHRVITNTEKLRMSLAMLYEPDPEKEIEPVEGLIDETRPRLYRNVKNYRIINYKCYQQGKIPLETVEFGDGSHQK</sequence>
<proteinExistence type="predicted"/>
<protein>
    <submittedName>
        <fullName evidence="1">Uncharacterized protein</fullName>
    </submittedName>
</protein>
<reference evidence="1 2" key="1">
    <citation type="journal article" date="2022" name="DNA Res.">
        <title>Chromosomal-level genome assembly of the orchid tree Bauhinia variegata (Leguminosae; Cercidoideae) supports the allotetraploid origin hypothesis of Bauhinia.</title>
        <authorList>
            <person name="Zhong Y."/>
            <person name="Chen Y."/>
            <person name="Zheng D."/>
            <person name="Pang J."/>
            <person name="Liu Y."/>
            <person name="Luo S."/>
            <person name="Meng S."/>
            <person name="Qian L."/>
            <person name="Wei D."/>
            <person name="Dai S."/>
            <person name="Zhou R."/>
        </authorList>
    </citation>
    <scope>NUCLEOTIDE SEQUENCE [LARGE SCALE GENOMIC DNA]</scope>
    <source>
        <strain evidence="1">BV-YZ2020</strain>
    </source>
</reference>
<dbReference type="Proteomes" id="UP000828941">
    <property type="component" value="Chromosome 6"/>
</dbReference>
<accession>A0ACB9NH04</accession>
<comment type="caution">
    <text evidence="1">The sequence shown here is derived from an EMBL/GenBank/DDBJ whole genome shotgun (WGS) entry which is preliminary data.</text>
</comment>
<organism evidence="1 2">
    <name type="scientific">Bauhinia variegata</name>
    <name type="common">Purple orchid tree</name>
    <name type="synonym">Phanera variegata</name>
    <dbReference type="NCBI Taxonomy" id="167791"/>
    <lineage>
        <taxon>Eukaryota</taxon>
        <taxon>Viridiplantae</taxon>
        <taxon>Streptophyta</taxon>
        <taxon>Embryophyta</taxon>
        <taxon>Tracheophyta</taxon>
        <taxon>Spermatophyta</taxon>
        <taxon>Magnoliopsida</taxon>
        <taxon>eudicotyledons</taxon>
        <taxon>Gunneridae</taxon>
        <taxon>Pentapetalae</taxon>
        <taxon>rosids</taxon>
        <taxon>fabids</taxon>
        <taxon>Fabales</taxon>
        <taxon>Fabaceae</taxon>
        <taxon>Cercidoideae</taxon>
        <taxon>Cercideae</taxon>
        <taxon>Bauhiniinae</taxon>
        <taxon>Bauhinia</taxon>
    </lineage>
</organism>
<dbReference type="EMBL" id="CM039431">
    <property type="protein sequence ID" value="KAI4335648.1"/>
    <property type="molecule type" value="Genomic_DNA"/>
</dbReference>